<feature type="region of interest" description="Disordered" evidence="1">
    <location>
        <begin position="28"/>
        <end position="76"/>
    </location>
</feature>
<dbReference type="Proteomes" id="UP000782610">
    <property type="component" value="Unassembled WGS sequence"/>
</dbReference>
<organism evidence="3 4">
    <name type="scientific">Devosia nanyangense</name>
    <dbReference type="NCBI Taxonomy" id="1228055"/>
    <lineage>
        <taxon>Bacteria</taxon>
        <taxon>Pseudomonadati</taxon>
        <taxon>Pseudomonadota</taxon>
        <taxon>Alphaproteobacteria</taxon>
        <taxon>Hyphomicrobiales</taxon>
        <taxon>Devosiaceae</taxon>
        <taxon>Devosia</taxon>
    </lineage>
</organism>
<keyword evidence="2" id="KW-0732">Signal</keyword>
<evidence type="ECO:0000256" key="2">
    <source>
        <dbReference type="SAM" id="SignalP"/>
    </source>
</evidence>
<evidence type="ECO:0000256" key="1">
    <source>
        <dbReference type="SAM" id="MobiDB-lite"/>
    </source>
</evidence>
<proteinExistence type="predicted"/>
<dbReference type="EMBL" id="JACRAF010000023">
    <property type="protein sequence ID" value="MBI4921770.1"/>
    <property type="molecule type" value="Genomic_DNA"/>
</dbReference>
<evidence type="ECO:0000313" key="4">
    <source>
        <dbReference type="Proteomes" id="UP000782610"/>
    </source>
</evidence>
<evidence type="ECO:0000313" key="3">
    <source>
        <dbReference type="EMBL" id="MBI4921770.1"/>
    </source>
</evidence>
<sequence length="226" mass="24076">MTRLTHLLSLCLIGLATPALAQMTLSVEEPSDGVSTPSLELSAPPDTSSSEPLSHMSAPPSLEMSAPDEELPAEPAELPVPSRDALTAFFSICTDVSGGDPEAYDRASGSGWTVYDGVDTGPYKNVFAGSQSFAGYGSVELWSSVESYPTQQLGYCRVDFPDYDTRIDFKDMAGIGGLTGMIEDRGAGNVYGIWETADHKVLVIADRTEGEVEIEFNVLIGAKPQN</sequence>
<protein>
    <submittedName>
        <fullName evidence="3">Uncharacterized protein</fullName>
    </submittedName>
</protein>
<name>A0A933NY09_9HYPH</name>
<reference evidence="3" key="1">
    <citation type="submission" date="2020-07" db="EMBL/GenBank/DDBJ databases">
        <title>Huge and variable diversity of episymbiotic CPR bacteria and DPANN archaea in groundwater ecosystems.</title>
        <authorList>
            <person name="He C.Y."/>
            <person name="Keren R."/>
            <person name="Whittaker M."/>
            <person name="Farag I.F."/>
            <person name="Doudna J."/>
            <person name="Cate J.H.D."/>
            <person name="Banfield J.F."/>
        </authorList>
    </citation>
    <scope>NUCLEOTIDE SEQUENCE</scope>
    <source>
        <strain evidence="3">NC_groundwater_1586_Pr3_B-0.1um_66_15</strain>
    </source>
</reference>
<feature type="chain" id="PRO_5037302805" evidence="2">
    <location>
        <begin position="22"/>
        <end position="226"/>
    </location>
</feature>
<feature type="compositionally biased region" description="Polar residues" evidence="1">
    <location>
        <begin position="33"/>
        <end position="52"/>
    </location>
</feature>
<dbReference type="AlphaFoldDB" id="A0A933NY09"/>
<comment type="caution">
    <text evidence="3">The sequence shown here is derived from an EMBL/GenBank/DDBJ whole genome shotgun (WGS) entry which is preliminary data.</text>
</comment>
<gene>
    <name evidence="3" type="ORF">HY834_08470</name>
</gene>
<feature type="signal peptide" evidence="2">
    <location>
        <begin position="1"/>
        <end position="21"/>
    </location>
</feature>
<accession>A0A933NY09</accession>